<comment type="caution">
    <text evidence="1">The sequence shown here is derived from an EMBL/GenBank/DDBJ whole genome shotgun (WGS) entry which is preliminary data.</text>
</comment>
<dbReference type="RefSeq" id="WP_103210282.1">
    <property type="nucleotide sequence ID" value="NZ_CP027770.1"/>
</dbReference>
<name>A0ABS0QLI5_9STAP</name>
<accession>A0ABS0QLI5</accession>
<dbReference type="Proteomes" id="UP000597038">
    <property type="component" value="Unassembled WGS sequence"/>
</dbReference>
<dbReference type="GeneID" id="48058770"/>
<gene>
    <name evidence="1" type="ORF">I9026_01605</name>
</gene>
<protein>
    <submittedName>
        <fullName evidence="1">Uncharacterized protein</fullName>
    </submittedName>
</protein>
<dbReference type="EMBL" id="JAEDAQ010000002">
    <property type="protein sequence ID" value="MBH9580066.1"/>
    <property type="molecule type" value="Genomic_DNA"/>
</dbReference>
<evidence type="ECO:0000313" key="2">
    <source>
        <dbReference type="Proteomes" id="UP000597038"/>
    </source>
</evidence>
<organism evidence="1 2">
    <name type="scientific">Staphylococcus felis</name>
    <dbReference type="NCBI Taxonomy" id="46127"/>
    <lineage>
        <taxon>Bacteria</taxon>
        <taxon>Bacillati</taxon>
        <taxon>Bacillota</taxon>
        <taxon>Bacilli</taxon>
        <taxon>Bacillales</taxon>
        <taxon>Staphylococcaceae</taxon>
        <taxon>Staphylococcus</taxon>
    </lineage>
</organism>
<evidence type="ECO:0000313" key="1">
    <source>
        <dbReference type="EMBL" id="MBH9580066.1"/>
    </source>
</evidence>
<proteinExistence type="predicted"/>
<reference evidence="1 2" key="1">
    <citation type="submission" date="2020-12" db="EMBL/GenBank/DDBJ databases">
        <title>Genomic analysis of Staphylococcus felis from a cat with skin infection.</title>
        <authorList>
            <person name="Aslantas O."/>
            <person name="Keskin O."/>
            <person name="Buyukaltay K."/>
            <person name="Gullu Yucetepe A."/>
        </authorList>
    </citation>
    <scope>NUCLEOTIDE SEQUENCE [LARGE SCALE GENOMIC DNA]</scope>
    <source>
        <strain evidence="1 2">HARRANVET</strain>
    </source>
</reference>
<keyword evidence="2" id="KW-1185">Reference proteome</keyword>
<sequence>MAKQYYEISVDEWNVNHFFGYMDDLTDKKFGVNYAPMRSWNFERGLIGNIVGTKKKQGSHERRLIKAFIDLTFSEYKATEQYPAPTFGFLWTYRQSDLQRAQKQLRSVAEASKSRELISNDNSNDLDDWFLS</sequence>